<organism evidence="2 3">
    <name type="scientific">Natronobacterium gregoryi</name>
    <dbReference type="NCBI Taxonomy" id="44930"/>
    <lineage>
        <taxon>Archaea</taxon>
        <taxon>Methanobacteriati</taxon>
        <taxon>Methanobacteriota</taxon>
        <taxon>Stenosarchaea group</taxon>
        <taxon>Halobacteria</taxon>
        <taxon>Halobacteriales</taxon>
        <taxon>Natrialbaceae</taxon>
        <taxon>Natronobacterium</taxon>
    </lineage>
</organism>
<dbReference type="Proteomes" id="UP000182829">
    <property type="component" value="Unassembled WGS sequence"/>
</dbReference>
<reference evidence="2 3" key="1">
    <citation type="submission" date="2016-10" db="EMBL/GenBank/DDBJ databases">
        <authorList>
            <person name="de Groot N.N."/>
        </authorList>
    </citation>
    <scope>NUCLEOTIDE SEQUENCE [LARGE SCALE GENOMIC DNA]</scope>
    <source>
        <strain evidence="2 3">SP2</strain>
    </source>
</reference>
<dbReference type="AlphaFoldDB" id="A0A1I3TK84"/>
<accession>A0A1I3TK84</accession>
<proteinExistence type="predicted"/>
<keyword evidence="1" id="KW-0812">Transmembrane</keyword>
<keyword evidence="1" id="KW-1133">Transmembrane helix</keyword>
<evidence type="ECO:0000313" key="2">
    <source>
        <dbReference type="EMBL" id="SFJ71634.1"/>
    </source>
</evidence>
<protein>
    <recommendedName>
        <fullName evidence="4">CbaC protein</fullName>
    </recommendedName>
</protein>
<gene>
    <name evidence="2" type="ORF">SAMN05443661_16412</name>
</gene>
<evidence type="ECO:0000256" key="1">
    <source>
        <dbReference type="SAM" id="Phobius"/>
    </source>
</evidence>
<keyword evidence="1" id="KW-0472">Membrane</keyword>
<name>A0A1I3TK84_9EURY</name>
<dbReference type="RefSeq" id="WP_005580572.1">
    <property type="nucleotide sequence ID" value="NZ_FORO01000064.1"/>
</dbReference>
<evidence type="ECO:0008006" key="4">
    <source>
        <dbReference type="Google" id="ProtNLM"/>
    </source>
</evidence>
<dbReference type="OrthoDB" id="177830at2157"/>
<dbReference type="GeneID" id="14208991"/>
<evidence type="ECO:0000313" key="3">
    <source>
        <dbReference type="Proteomes" id="UP000182829"/>
    </source>
</evidence>
<sequence>MRVSKAGLMVLLAFVVPLTVELRTVLAWFNVELTVLESVLVGLAVIAAIVVWATRPPKDEPSAASQ</sequence>
<dbReference type="OMA" id="WAVWPSD"/>
<feature type="transmembrane region" description="Helical" evidence="1">
    <location>
        <begin position="33"/>
        <end position="53"/>
    </location>
</feature>
<dbReference type="EMBL" id="FORO01000064">
    <property type="protein sequence ID" value="SFJ71634.1"/>
    <property type="molecule type" value="Genomic_DNA"/>
</dbReference>